<dbReference type="EMBL" id="AB015879">
    <property type="protein sequence ID" value="BAA35086.1"/>
    <property type="molecule type" value="Genomic_DNA"/>
</dbReference>
<protein>
    <submittedName>
        <fullName evidence="1">ORF3</fullName>
    </submittedName>
</protein>
<gene>
    <name evidence="1" type="primary">orf3</name>
</gene>
<reference evidence="1" key="1">
    <citation type="journal article" date="1999" name="FEBS Lett.">
        <title>A novel dnaK operon from Porphyromonas gingivalis.</title>
        <authorList>
            <person name="Yoshida A."/>
            <person name="Nakano Y."/>
            <person name="Yamashita Y."/>
            <person name="Oho T."/>
            <person name="Shibata Y."/>
            <person name="Ohishi M."/>
            <person name="Koga T."/>
        </authorList>
    </citation>
    <scope>NUCLEOTIDE SEQUENCE</scope>
    <source>
        <strain evidence="1">ATCC 33277</strain>
    </source>
</reference>
<organism evidence="1">
    <name type="scientific">Porphyromonas gingivalis</name>
    <name type="common">Bacteroides gingivalis</name>
    <dbReference type="NCBI Taxonomy" id="837"/>
    <lineage>
        <taxon>Bacteria</taxon>
        <taxon>Pseudomonadati</taxon>
        <taxon>Bacteroidota</taxon>
        <taxon>Bacteroidia</taxon>
        <taxon>Bacteroidales</taxon>
        <taxon>Porphyromonadaceae</taxon>
        <taxon>Porphyromonas</taxon>
    </lineage>
</organism>
<name>Q9ZAD4_PORGN</name>
<accession>Q9ZAD4</accession>
<proteinExistence type="predicted"/>
<evidence type="ECO:0000313" key="1">
    <source>
        <dbReference type="EMBL" id="BAA35086.1"/>
    </source>
</evidence>
<sequence length="157" mass="17593">MYLDLSCTAALIECSFGQMFFGGSSGFFSIEVKEEQTCRKIAIVKTFGIEQILHHRLVFFGSYEFGYCAPSIAQACLVKGVIECKSSKVCKERLLCIRSWLIVIGIKEVVQILEHARSSTGCRYKLDNVAVRTIQISIPLQQISGFVIFIQTHDSIL</sequence>
<dbReference type="AlphaFoldDB" id="Q9ZAD4"/>